<dbReference type="EMBL" id="CP036278">
    <property type="protein sequence ID" value="QDU53831.1"/>
    <property type="molecule type" value="Genomic_DNA"/>
</dbReference>
<comment type="subcellular location">
    <subcellularLocation>
        <location evidence="2">Membrane</location>
    </subcellularLocation>
</comment>
<sequence>MRLPIRYQFMVPLIVVALASLAAISAYYARRATIDTRTRVEEQLQGVAAVLAGSGFPLTDAVLHDMSHLAGAEFVLVNSRGLPVASSHEEEVGNVDSLSGKPVAKHAEEVSLGEVVELNGVFYYLASLQMADRRGGDSTQVLHMLFPQGDFNTAWRAVFLPPLLVGMATVLAVVLTTQFIAARINRVLGQLGTEVERLADGDFSPVEVPEVKDETQDLAIAVNRTAQRLVDYEAETRRTEQMRTLGILGSGLAHEMRNAATGCRMAVELHREVCQSEGDDDSLQMAMQQLQLMERQLQKYLRLGKRSDREQKSLVDLRELVGDLIGLVRSSAKHAGIDLVWQPPADPTQAMADPEQLSQAVMNLVLNAMDAARQRSATTGTNGYVRVELTRDSACPHVKLVVSDSGDGPPDRLSESLFEPFVSDKPEGVGLGLAVTRDIAENCGGSLTWHRVDNETQFVMSIPLSNEAADHA</sequence>
<dbReference type="Proteomes" id="UP000315750">
    <property type="component" value="Chromosome"/>
</dbReference>
<dbReference type="AlphaFoldDB" id="A0A518AGH8"/>
<evidence type="ECO:0000256" key="8">
    <source>
        <dbReference type="ARBA" id="ARBA00022840"/>
    </source>
</evidence>
<dbReference type="PROSITE" id="PS50885">
    <property type="entry name" value="HAMP"/>
    <property type="match status" value="1"/>
</dbReference>
<reference evidence="12 13" key="1">
    <citation type="submission" date="2019-02" db="EMBL/GenBank/DDBJ databases">
        <title>Deep-cultivation of Planctomycetes and their phenomic and genomic characterization uncovers novel biology.</title>
        <authorList>
            <person name="Wiegand S."/>
            <person name="Jogler M."/>
            <person name="Boedeker C."/>
            <person name="Pinto D."/>
            <person name="Vollmers J."/>
            <person name="Rivas-Marin E."/>
            <person name="Kohn T."/>
            <person name="Peeters S.H."/>
            <person name="Heuer A."/>
            <person name="Rast P."/>
            <person name="Oberbeckmann S."/>
            <person name="Bunk B."/>
            <person name="Jeske O."/>
            <person name="Meyerdierks A."/>
            <person name="Storesund J.E."/>
            <person name="Kallscheuer N."/>
            <person name="Luecker S."/>
            <person name="Lage O.M."/>
            <person name="Pohl T."/>
            <person name="Merkel B.J."/>
            <person name="Hornburger P."/>
            <person name="Mueller R.-W."/>
            <person name="Bruemmer F."/>
            <person name="Labrenz M."/>
            <person name="Spormann A.M."/>
            <person name="Op den Camp H."/>
            <person name="Overmann J."/>
            <person name="Amann R."/>
            <person name="Jetten M.S.M."/>
            <person name="Mascher T."/>
            <person name="Medema M.H."/>
            <person name="Devos D.P."/>
            <person name="Kaster A.-K."/>
            <person name="Ovreas L."/>
            <person name="Rohde M."/>
            <person name="Galperin M.Y."/>
            <person name="Jogler C."/>
        </authorList>
    </citation>
    <scope>NUCLEOTIDE SEQUENCE [LARGE SCALE GENOMIC DNA]</scope>
    <source>
        <strain evidence="12 13">Pan181</strain>
    </source>
</reference>
<keyword evidence="13" id="KW-1185">Reference proteome</keyword>
<evidence type="ECO:0000256" key="7">
    <source>
        <dbReference type="ARBA" id="ARBA00022777"/>
    </source>
</evidence>
<dbReference type="GO" id="GO:0016020">
    <property type="term" value="C:membrane"/>
    <property type="evidence" value="ECO:0007669"/>
    <property type="project" value="UniProtKB-SubCell"/>
</dbReference>
<dbReference type="SMART" id="SM00387">
    <property type="entry name" value="HATPase_c"/>
    <property type="match status" value="1"/>
</dbReference>
<dbReference type="KEGG" id="amuc:Pan181_00090"/>
<dbReference type="EC" id="2.7.13.3" evidence="3"/>
<evidence type="ECO:0000256" key="2">
    <source>
        <dbReference type="ARBA" id="ARBA00004370"/>
    </source>
</evidence>
<dbReference type="SUPFAM" id="SSF55874">
    <property type="entry name" value="ATPase domain of HSP90 chaperone/DNA topoisomerase II/histidine kinase"/>
    <property type="match status" value="1"/>
</dbReference>
<evidence type="ECO:0000313" key="13">
    <source>
        <dbReference type="Proteomes" id="UP000315750"/>
    </source>
</evidence>
<dbReference type="Gene3D" id="1.10.287.130">
    <property type="match status" value="1"/>
</dbReference>
<dbReference type="OrthoDB" id="1931120at2"/>
<keyword evidence="6" id="KW-0547">Nucleotide-binding</keyword>
<keyword evidence="7 12" id="KW-0418">Kinase</keyword>
<evidence type="ECO:0000256" key="9">
    <source>
        <dbReference type="ARBA" id="ARBA00023012"/>
    </source>
</evidence>
<evidence type="ECO:0000256" key="5">
    <source>
        <dbReference type="ARBA" id="ARBA00022679"/>
    </source>
</evidence>
<evidence type="ECO:0000259" key="10">
    <source>
        <dbReference type="PROSITE" id="PS50109"/>
    </source>
</evidence>
<accession>A0A518AGH8</accession>
<evidence type="ECO:0000256" key="3">
    <source>
        <dbReference type="ARBA" id="ARBA00012438"/>
    </source>
</evidence>
<evidence type="ECO:0000256" key="1">
    <source>
        <dbReference type="ARBA" id="ARBA00000085"/>
    </source>
</evidence>
<dbReference type="GO" id="GO:0005524">
    <property type="term" value="F:ATP binding"/>
    <property type="evidence" value="ECO:0007669"/>
    <property type="project" value="UniProtKB-KW"/>
</dbReference>
<comment type="catalytic activity">
    <reaction evidence="1">
        <text>ATP + protein L-histidine = ADP + protein N-phospho-L-histidine.</text>
        <dbReference type="EC" id="2.7.13.3"/>
    </reaction>
</comment>
<dbReference type="SMART" id="SM00304">
    <property type="entry name" value="HAMP"/>
    <property type="match status" value="1"/>
</dbReference>
<feature type="domain" description="HAMP" evidence="11">
    <location>
        <begin position="182"/>
        <end position="234"/>
    </location>
</feature>
<gene>
    <name evidence="12" type="primary">kinA</name>
    <name evidence="12" type="ORF">Pan181_00090</name>
</gene>
<evidence type="ECO:0000259" key="11">
    <source>
        <dbReference type="PROSITE" id="PS50885"/>
    </source>
</evidence>
<dbReference type="GO" id="GO:0000160">
    <property type="term" value="P:phosphorelay signal transduction system"/>
    <property type="evidence" value="ECO:0007669"/>
    <property type="project" value="UniProtKB-KW"/>
</dbReference>
<dbReference type="RefSeq" id="WP_145244884.1">
    <property type="nucleotide sequence ID" value="NZ_CP036278.1"/>
</dbReference>
<feature type="domain" description="Histidine kinase" evidence="10">
    <location>
        <begin position="251"/>
        <end position="466"/>
    </location>
</feature>
<evidence type="ECO:0000256" key="4">
    <source>
        <dbReference type="ARBA" id="ARBA00022553"/>
    </source>
</evidence>
<dbReference type="PANTHER" id="PTHR43065:SF10">
    <property type="entry name" value="PEROXIDE STRESS-ACTIVATED HISTIDINE KINASE MAK3"/>
    <property type="match status" value="1"/>
</dbReference>
<dbReference type="InterPro" id="IPR036890">
    <property type="entry name" value="HATPase_C_sf"/>
</dbReference>
<dbReference type="InterPro" id="IPR003660">
    <property type="entry name" value="HAMP_dom"/>
</dbReference>
<dbReference type="Pfam" id="PF00672">
    <property type="entry name" value="HAMP"/>
    <property type="match status" value="1"/>
</dbReference>
<evidence type="ECO:0000313" key="12">
    <source>
        <dbReference type="EMBL" id="QDU53831.1"/>
    </source>
</evidence>
<protein>
    <recommendedName>
        <fullName evidence="3">histidine kinase</fullName>
        <ecNumber evidence="3">2.7.13.3</ecNumber>
    </recommendedName>
</protein>
<dbReference type="InterPro" id="IPR003594">
    <property type="entry name" value="HATPase_dom"/>
</dbReference>
<evidence type="ECO:0000256" key="6">
    <source>
        <dbReference type="ARBA" id="ARBA00022741"/>
    </source>
</evidence>
<proteinExistence type="predicted"/>
<dbReference type="PANTHER" id="PTHR43065">
    <property type="entry name" value="SENSOR HISTIDINE KINASE"/>
    <property type="match status" value="1"/>
</dbReference>
<dbReference type="PROSITE" id="PS50109">
    <property type="entry name" value="HIS_KIN"/>
    <property type="match status" value="1"/>
</dbReference>
<dbReference type="PRINTS" id="PR00344">
    <property type="entry name" value="BCTRLSENSOR"/>
</dbReference>
<keyword evidence="8" id="KW-0067">ATP-binding</keyword>
<dbReference type="InterPro" id="IPR004358">
    <property type="entry name" value="Sig_transdc_His_kin-like_C"/>
</dbReference>
<dbReference type="GO" id="GO:0004673">
    <property type="term" value="F:protein histidine kinase activity"/>
    <property type="evidence" value="ECO:0007669"/>
    <property type="project" value="UniProtKB-EC"/>
</dbReference>
<name>A0A518AGH8_9BACT</name>
<keyword evidence="9" id="KW-0902">Two-component regulatory system</keyword>
<dbReference type="InterPro" id="IPR005467">
    <property type="entry name" value="His_kinase_dom"/>
</dbReference>
<keyword evidence="4" id="KW-0597">Phosphoprotein</keyword>
<organism evidence="12 13">
    <name type="scientific">Aeoliella mucimassa</name>
    <dbReference type="NCBI Taxonomy" id="2527972"/>
    <lineage>
        <taxon>Bacteria</taxon>
        <taxon>Pseudomonadati</taxon>
        <taxon>Planctomycetota</taxon>
        <taxon>Planctomycetia</taxon>
        <taxon>Pirellulales</taxon>
        <taxon>Lacipirellulaceae</taxon>
        <taxon>Aeoliella</taxon>
    </lineage>
</organism>
<dbReference type="Pfam" id="PF02518">
    <property type="entry name" value="HATPase_c"/>
    <property type="match status" value="1"/>
</dbReference>
<dbReference type="Gene3D" id="3.30.565.10">
    <property type="entry name" value="Histidine kinase-like ATPase, C-terminal domain"/>
    <property type="match status" value="1"/>
</dbReference>
<keyword evidence="5 12" id="KW-0808">Transferase</keyword>